<keyword evidence="1" id="KW-0808">Transferase</keyword>
<dbReference type="Proteomes" id="UP000265520">
    <property type="component" value="Unassembled WGS sequence"/>
</dbReference>
<comment type="caution">
    <text evidence="1">The sequence shown here is derived from an EMBL/GenBank/DDBJ whole genome shotgun (WGS) entry which is preliminary data.</text>
</comment>
<organism evidence="1 2">
    <name type="scientific">Trifolium medium</name>
    <dbReference type="NCBI Taxonomy" id="97028"/>
    <lineage>
        <taxon>Eukaryota</taxon>
        <taxon>Viridiplantae</taxon>
        <taxon>Streptophyta</taxon>
        <taxon>Embryophyta</taxon>
        <taxon>Tracheophyta</taxon>
        <taxon>Spermatophyta</taxon>
        <taxon>Magnoliopsida</taxon>
        <taxon>eudicotyledons</taxon>
        <taxon>Gunneridae</taxon>
        <taxon>Pentapetalae</taxon>
        <taxon>rosids</taxon>
        <taxon>fabids</taxon>
        <taxon>Fabales</taxon>
        <taxon>Fabaceae</taxon>
        <taxon>Papilionoideae</taxon>
        <taxon>50 kb inversion clade</taxon>
        <taxon>NPAAA clade</taxon>
        <taxon>Hologalegina</taxon>
        <taxon>IRL clade</taxon>
        <taxon>Trifolieae</taxon>
        <taxon>Trifolium</taxon>
    </lineage>
</organism>
<keyword evidence="2" id="KW-1185">Reference proteome</keyword>
<name>A0A392P3E9_9FABA</name>
<sequence length="69" mass="7703">MSIVYLENALKDIAKSLGKKDWNFDIDPCSSKSNWVIPSTDPPRLRIVVSNVSCNCFVPGDNFCHVVSM</sequence>
<evidence type="ECO:0000313" key="1">
    <source>
        <dbReference type="EMBL" id="MCI06581.1"/>
    </source>
</evidence>
<accession>A0A392P3E9</accession>
<keyword evidence="1" id="KW-0675">Receptor</keyword>
<evidence type="ECO:0000313" key="2">
    <source>
        <dbReference type="Proteomes" id="UP000265520"/>
    </source>
</evidence>
<reference evidence="1 2" key="1">
    <citation type="journal article" date="2018" name="Front. Plant Sci.">
        <title>Red Clover (Trifolium pratense) and Zigzag Clover (T. medium) - A Picture of Genomic Similarities and Differences.</title>
        <authorList>
            <person name="Dluhosova J."/>
            <person name="Istvanek J."/>
            <person name="Nedelnik J."/>
            <person name="Repkova J."/>
        </authorList>
    </citation>
    <scope>NUCLEOTIDE SEQUENCE [LARGE SCALE GENOMIC DNA]</scope>
    <source>
        <strain evidence="1">10/8</strain>
        <strain evidence="2">cv. 10/8</strain>
        <tissue evidence="1">Leaf</tissue>
    </source>
</reference>
<dbReference type="AlphaFoldDB" id="A0A392P3E9"/>
<protein>
    <submittedName>
        <fullName evidence="1">LRR receptor-like kinase</fullName>
    </submittedName>
</protein>
<dbReference type="EMBL" id="LXQA010062323">
    <property type="protein sequence ID" value="MCI06581.1"/>
    <property type="molecule type" value="Genomic_DNA"/>
</dbReference>
<keyword evidence="1" id="KW-0418">Kinase</keyword>
<proteinExistence type="predicted"/>
<dbReference type="EMBL" id="LXQA010059948">
    <property type="protein sequence ID" value="MCI05850.1"/>
    <property type="molecule type" value="Genomic_DNA"/>
</dbReference>
<dbReference type="GO" id="GO:0016301">
    <property type="term" value="F:kinase activity"/>
    <property type="evidence" value="ECO:0007669"/>
    <property type="project" value="UniProtKB-KW"/>
</dbReference>